<evidence type="ECO:0000313" key="2">
    <source>
        <dbReference type="Proteomes" id="UP000004277"/>
    </source>
</evidence>
<dbReference type="Proteomes" id="UP000004277">
    <property type="component" value="Unassembled WGS sequence"/>
</dbReference>
<reference evidence="1" key="1">
    <citation type="submission" date="2019-05" db="EMBL/GenBank/DDBJ databases">
        <title>Revised genome assembly of Burkholderiaceae (previously Ralstonia) sp. PBA.</title>
        <authorList>
            <person name="Gan H.M."/>
        </authorList>
    </citation>
    <scope>NUCLEOTIDE SEQUENCE</scope>
    <source>
        <strain evidence="1">PBA</strain>
    </source>
</reference>
<keyword evidence="2" id="KW-1185">Reference proteome</keyword>
<dbReference type="EMBL" id="AKCV02000017">
    <property type="protein sequence ID" value="TMS57805.1"/>
    <property type="molecule type" value="Genomic_DNA"/>
</dbReference>
<organism evidence="1 2">
    <name type="scientific">Imbroritus primus</name>
    <dbReference type="NCBI Taxonomy" id="3058603"/>
    <lineage>
        <taxon>Bacteria</taxon>
        <taxon>Pseudomonadati</taxon>
        <taxon>Pseudomonadota</taxon>
        <taxon>Betaproteobacteria</taxon>
        <taxon>Burkholderiales</taxon>
        <taxon>Burkholderiaceae</taxon>
        <taxon>Imbroritus</taxon>
    </lineage>
</organism>
<sequence length="479" mass="53144">MPVELFSTPLIATILGVLHIVGIFAAVHAVMTVRTSQGAIAWALSLVMMPWLTLLPYAVLGSAYFTGYTNPQRFRNEVARLQARGIDPVWAQRHPEYIAEYPEDSGLQALTRLTDTPLLRGNHVRLLINGEVTYEALLAAIRQARQAILVQFFAIADDAAGRALHDALAERARAGVTVQFLYDGIGCHALPEAYIATLAEAGAQVRKFATRRLANRFQINFRNHRKLLVVDGEVGFVGGHNIGTMYLGERAPLSPWRDTHIELRGPVLGTLQLVFAEDWFWATRQLPHMLAPATRDGTMLCQALPSGPADARETGSLFFVTAINAARSRVWLASPYFVPDEAVMSALELAVMRGVDVRVLIPTRPDHHVVFHASTLFAHDAVQAGVRMFRYEPGFMHQKVVLIDDRAAAIGSANLDNRSFRLNFELMVMTLDAGFAAEVETMLVADFACAREVGLDEYRNTPYWRRALMHIAHLFAPIL</sequence>
<evidence type="ECO:0000313" key="1">
    <source>
        <dbReference type="EMBL" id="TMS57805.1"/>
    </source>
</evidence>
<comment type="caution">
    <text evidence="1">The sequence shown here is derived from an EMBL/GenBank/DDBJ whole genome shotgun (WGS) entry which is preliminary data.</text>
</comment>
<name>A0ACD3SNP2_9BURK</name>
<gene>
    <name evidence="1" type="primary">cls</name>
    <name evidence="1" type="ORF">MW7_010015</name>
</gene>
<protein>
    <submittedName>
        <fullName evidence="1">Cardiolipin synthase</fullName>
    </submittedName>
</protein>
<accession>A0ACD3SNP2</accession>
<proteinExistence type="predicted"/>